<name>A0A811NSB9_9POAL</name>
<organism evidence="2 3">
    <name type="scientific">Miscanthus lutarioriparius</name>
    <dbReference type="NCBI Taxonomy" id="422564"/>
    <lineage>
        <taxon>Eukaryota</taxon>
        <taxon>Viridiplantae</taxon>
        <taxon>Streptophyta</taxon>
        <taxon>Embryophyta</taxon>
        <taxon>Tracheophyta</taxon>
        <taxon>Spermatophyta</taxon>
        <taxon>Magnoliopsida</taxon>
        <taxon>Liliopsida</taxon>
        <taxon>Poales</taxon>
        <taxon>Poaceae</taxon>
        <taxon>PACMAD clade</taxon>
        <taxon>Panicoideae</taxon>
        <taxon>Andropogonodae</taxon>
        <taxon>Andropogoneae</taxon>
        <taxon>Saccharinae</taxon>
        <taxon>Miscanthus</taxon>
    </lineage>
</organism>
<reference evidence="2" key="1">
    <citation type="submission" date="2020-10" db="EMBL/GenBank/DDBJ databases">
        <authorList>
            <person name="Han B."/>
            <person name="Lu T."/>
            <person name="Zhao Q."/>
            <person name="Huang X."/>
            <person name="Zhao Y."/>
        </authorList>
    </citation>
    <scope>NUCLEOTIDE SEQUENCE</scope>
</reference>
<gene>
    <name evidence="2" type="ORF">NCGR_LOCUS22448</name>
</gene>
<dbReference type="PANTHER" id="PTHR46033:SF82">
    <property type="entry name" value="AMINOTRANSFERASE-LIKE PLANT MOBILE DOMAIN-CONTAINING PROTEIN"/>
    <property type="match status" value="1"/>
</dbReference>
<evidence type="ECO:0000259" key="1">
    <source>
        <dbReference type="Pfam" id="PF10536"/>
    </source>
</evidence>
<feature type="domain" description="Aminotransferase-like plant mobile" evidence="1">
    <location>
        <begin position="144"/>
        <end position="201"/>
    </location>
</feature>
<dbReference type="OrthoDB" id="1939467at2759"/>
<keyword evidence="3" id="KW-1185">Reference proteome</keyword>
<evidence type="ECO:0000313" key="3">
    <source>
        <dbReference type="Proteomes" id="UP000604825"/>
    </source>
</evidence>
<sequence>MNVGGGAHRHFIMVPINDDMSWSSYVKAVFNGTEWNCLEIYVQAERRSSAEAISSEPVLVATEPAEDVQYQNAQPQHQGSFAVPSMETVSPPNERSQCAQLQKPRRSTGPMHTMLVSLQMQRFSLVKNITELNPRTRESLRFDKRWRLETHTFHMPCGEVTITLQDVAMILGLPIAGCVVAVNPMKSQNEFVELYLGKTPPPLDRPCPGLRVSWVVRAEFNNFPEDADGETVKQHARCYEHFTNEFDLLTNDQVVWCPYREEEDRVKEMQLAPICTQDSNLWLTQAPLIYISIWWSGGLHT</sequence>
<protein>
    <recommendedName>
        <fullName evidence="1">Aminotransferase-like plant mobile domain-containing protein</fullName>
    </recommendedName>
</protein>
<dbReference type="InterPro" id="IPR044824">
    <property type="entry name" value="MAIN-like"/>
</dbReference>
<dbReference type="Pfam" id="PF10536">
    <property type="entry name" value="PMD"/>
    <property type="match status" value="1"/>
</dbReference>
<dbReference type="InterPro" id="IPR019557">
    <property type="entry name" value="AminoTfrase-like_pln_mobile"/>
</dbReference>
<dbReference type="GO" id="GO:0010073">
    <property type="term" value="P:meristem maintenance"/>
    <property type="evidence" value="ECO:0007669"/>
    <property type="project" value="InterPro"/>
</dbReference>
<comment type="caution">
    <text evidence="2">The sequence shown here is derived from an EMBL/GenBank/DDBJ whole genome shotgun (WGS) entry which is preliminary data.</text>
</comment>
<dbReference type="AlphaFoldDB" id="A0A811NSB9"/>
<evidence type="ECO:0000313" key="2">
    <source>
        <dbReference type="EMBL" id="CAD6232904.1"/>
    </source>
</evidence>
<dbReference type="PANTHER" id="PTHR46033">
    <property type="entry name" value="PROTEIN MAIN-LIKE 2"/>
    <property type="match status" value="1"/>
</dbReference>
<proteinExistence type="predicted"/>
<dbReference type="Proteomes" id="UP000604825">
    <property type="component" value="Unassembled WGS sequence"/>
</dbReference>
<dbReference type="EMBL" id="CAJGYO010000005">
    <property type="protein sequence ID" value="CAD6232904.1"/>
    <property type="molecule type" value="Genomic_DNA"/>
</dbReference>
<accession>A0A811NSB9</accession>